<dbReference type="EMBL" id="WBMT01000013">
    <property type="protein sequence ID" value="KAB2345635.1"/>
    <property type="molecule type" value="Genomic_DNA"/>
</dbReference>
<proteinExistence type="inferred from homology"/>
<dbReference type="RefSeq" id="WP_151564598.1">
    <property type="nucleotide sequence ID" value="NZ_WBMT01000013.1"/>
</dbReference>
<dbReference type="Gene3D" id="1.10.3720.10">
    <property type="entry name" value="MetI-like"/>
    <property type="match status" value="1"/>
</dbReference>
<dbReference type="PANTHER" id="PTHR30614">
    <property type="entry name" value="MEMBRANE COMPONENT OF AMINO ACID ABC TRANSPORTER"/>
    <property type="match status" value="1"/>
</dbReference>
<dbReference type="Pfam" id="PF00528">
    <property type="entry name" value="BPD_transp_1"/>
    <property type="match status" value="1"/>
</dbReference>
<evidence type="ECO:0000313" key="11">
    <source>
        <dbReference type="Proteomes" id="UP000468735"/>
    </source>
</evidence>
<feature type="domain" description="ABC transmembrane type-1" evidence="9">
    <location>
        <begin position="85"/>
        <end position="281"/>
    </location>
</feature>
<dbReference type="GO" id="GO:0022857">
    <property type="term" value="F:transmembrane transporter activity"/>
    <property type="evidence" value="ECO:0007669"/>
    <property type="project" value="InterPro"/>
</dbReference>
<gene>
    <name evidence="10" type="ORF">F8566_27240</name>
</gene>
<dbReference type="CDD" id="cd06261">
    <property type="entry name" value="TM_PBP2"/>
    <property type="match status" value="1"/>
</dbReference>
<feature type="transmembrane region" description="Helical" evidence="7">
    <location>
        <begin position="89"/>
        <end position="111"/>
    </location>
</feature>
<dbReference type="AlphaFoldDB" id="A0A6H9YH66"/>
<keyword evidence="11" id="KW-1185">Reference proteome</keyword>
<dbReference type="OrthoDB" id="4543034at2"/>
<dbReference type="SUPFAM" id="SSF161098">
    <property type="entry name" value="MetI-like"/>
    <property type="match status" value="1"/>
</dbReference>
<keyword evidence="4 7" id="KW-0812">Transmembrane</keyword>
<evidence type="ECO:0000256" key="7">
    <source>
        <dbReference type="RuleBase" id="RU363032"/>
    </source>
</evidence>
<keyword evidence="3" id="KW-1003">Cell membrane</keyword>
<feature type="transmembrane region" description="Helical" evidence="7">
    <location>
        <begin position="259"/>
        <end position="284"/>
    </location>
</feature>
<evidence type="ECO:0000256" key="1">
    <source>
        <dbReference type="ARBA" id="ARBA00004651"/>
    </source>
</evidence>
<feature type="transmembrane region" description="Helical" evidence="7">
    <location>
        <begin position="37"/>
        <end position="57"/>
    </location>
</feature>
<dbReference type="GO" id="GO:0006865">
    <property type="term" value="P:amino acid transport"/>
    <property type="evidence" value="ECO:0007669"/>
    <property type="project" value="TreeGrafter"/>
</dbReference>
<evidence type="ECO:0000313" key="10">
    <source>
        <dbReference type="EMBL" id="KAB2345635.1"/>
    </source>
</evidence>
<protein>
    <submittedName>
        <fullName evidence="10">Amino acid ABC transporter permease</fullName>
    </submittedName>
</protein>
<evidence type="ECO:0000256" key="8">
    <source>
        <dbReference type="SAM" id="MobiDB-lite"/>
    </source>
</evidence>
<dbReference type="PROSITE" id="PS50928">
    <property type="entry name" value="ABC_TM1"/>
    <property type="match status" value="1"/>
</dbReference>
<keyword evidence="2 7" id="KW-0813">Transport</keyword>
<dbReference type="Proteomes" id="UP000468735">
    <property type="component" value="Unassembled WGS sequence"/>
</dbReference>
<keyword evidence="5 7" id="KW-1133">Transmembrane helix</keyword>
<dbReference type="InterPro" id="IPR043429">
    <property type="entry name" value="ArtM/GltK/GlnP/TcyL/YhdX-like"/>
</dbReference>
<evidence type="ECO:0000256" key="5">
    <source>
        <dbReference type="ARBA" id="ARBA00022989"/>
    </source>
</evidence>
<feature type="compositionally biased region" description="Gly residues" evidence="8">
    <location>
        <begin position="320"/>
        <end position="330"/>
    </location>
</feature>
<sequence length="330" mass="35339">MTTTLDKPAAKPRKAKKSEPSVLFDAPGPRARVRNNIIAVVGTLILLAIAYVIFARLQKEDQFDGKLWDPYLEAETWTEYVFPGLVGTLYAAALGSVLAVLFGVIFGLGRLSDHRWVRIPSGAVVEFFRAIPLLILMFFVFSGPPTIATAFNREFIEITPFMAVVIGLTLYNGSVLAEVFRAGIQSIPKGQSEAAYAIGLRKNGVMRLILVPQATTAMMPAIISQLVVLLKDSALGSIIAYEELLNKGFYQMKANFGNAVPALVITAAIFILINMALGYLATWLERRSRRSRKSAAKTMGTGVGAPPAPGMSVTGQTTGEAGGVGAGGLS</sequence>
<evidence type="ECO:0000259" key="9">
    <source>
        <dbReference type="PROSITE" id="PS50928"/>
    </source>
</evidence>
<feature type="region of interest" description="Disordered" evidence="8">
    <location>
        <begin position="1"/>
        <end position="23"/>
    </location>
</feature>
<reference evidence="10 11" key="1">
    <citation type="submission" date="2019-09" db="EMBL/GenBank/DDBJ databases">
        <title>Actinomadura physcomitrii sp. nov., a novel actinomycete isolated from moss [Physcomitrium sphaericum (Ludw) Fuernr].</title>
        <authorList>
            <person name="Zhuang X."/>
            <person name="Liu C."/>
        </authorList>
    </citation>
    <scope>NUCLEOTIDE SEQUENCE [LARGE SCALE GENOMIC DNA]</scope>
    <source>
        <strain evidence="10 11">HMC1</strain>
    </source>
</reference>
<keyword evidence="6 7" id="KW-0472">Membrane</keyword>
<comment type="subcellular location">
    <subcellularLocation>
        <location evidence="1 7">Cell membrane</location>
        <topology evidence="1 7">Multi-pass membrane protein</topology>
    </subcellularLocation>
</comment>
<organism evidence="10 11">
    <name type="scientific">Actinomadura rudentiformis</name>
    <dbReference type="NCBI Taxonomy" id="359158"/>
    <lineage>
        <taxon>Bacteria</taxon>
        <taxon>Bacillati</taxon>
        <taxon>Actinomycetota</taxon>
        <taxon>Actinomycetes</taxon>
        <taxon>Streptosporangiales</taxon>
        <taxon>Thermomonosporaceae</taxon>
        <taxon>Actinomadura</taxon>
    </lineage>
</organism>
<comment type="similarity">
    <text evidence="7">Belongs to the binding-protein-dependent transport system permease family.</text>
</comment>
<evidence type="ECO:0000256" key="6">
    <source>
        <dbReference type="ARBA" id="ARBA00023136"/>
    </source>
</evidence>
<feature type="transmembrane region" description="Helical" evidence="7">
    <location>
        <begin position="123"/>
        <end position="141"/>
    </location>
</feature>
<dbReference type="GO" id="GO:0043190">
    <property type="term" value="C:ATP-binding cassette (ABC) transporter complex"/>
    <property type="evidence" value="ECO:0007669"/>
    <property type="project" value="InterPro"/>
</dbReference>
<accession>A0A6H9YH66</accession>
<dbReference type="InterPro" id="IPR035906">
    <property type="entry name" value="MetI-like_sf"/>
</dbReference>
<feature type="transmembrane region" description="Helical" evidence="7">
    <location>
        <begin position="205"/>
        <end position="228"/>
    </location>
</feature>
<dbReference type="NCBIfam" id="TIGR01726">
    <property type="entry name" value="HEQRo_perm_3TM"/>
    <property type="match status" value="1"/>
</dbReference>
<feature type="transmembrane region" description="Helical" evidence="7">
    <location>
        <begin position="161"/>
        <end position="184"/>
    </location>
</feature>
<evidence type="ECO:0000256" key="4">
    <source>
        <dbReference type="ARBA" id="ARBA00022692"/>
    </source>
</evidence>
<evidence type="ECO:0000256" key="3">
    <source>
        <dbReference type="ARBA" id="ARBA00022475"/>
    </source>
</evidence>
<feature type="region of interest" description="Disordered" evidence="8">
    <location>
        <begin position="294"/>
        <end position="330"/>
    </location>
</feature>
<evidence type="ECO:0000256" key="2">
    <source>
        <dbReference type="ARBA" id="ARBA00022448"/>
    </source>
</evidence>
<dbReference type="PANTHER" id="PTHR30614:SF21">
    <property type="entry name" value="AMINO ACID ABC TRANSPORTER PERMEASE"/>
    <property type="match status" value="1"/>
</dbReference>
<dbReference type="InterPro" id="IPR010065">
    <property type="entry name" value="AA_ABC_transptr_permease_3TM"/>
</dbReference>
<dbReference type="InterPro" id="IPR000515">
    <property type="entry name" value="MetI-like"/>
</dbReference>
<name>A0A6H9YH66_9ACTN</name>
<comment type="caution">
    <text evidence="10">The sequence shown here is derived from an EMBL/GenBank/DDBJ whole genome shotgun (WGS) entry which is preliminary data.</text>
</comment>